<dbReference type="STRING" id="582402.Hbal_0723"/>
<evidence type="ECO:0008006" key="8">
    <source>
        <dbReference type="Google" id="ProtNLM"/>
    </source>
</evidence>
<dbReference type="Proteomes" id="UP000002745">
    <property type="component" value="Chromosome"/>
</dbReference>
<feature type="transmembrane region" description="Helical" evidence="5">
    <location>
        <begin position="103"/>
        <end position="124"/>
    </location>
</feature>
<name>C6XPD1_HIRBI</name>
<feature type="transmembrane region" description="Helical" evidence="5">
    <location>
        <begin position="37"/>
        <end position="58"/>
    </location>
</feature>
<organism evidence="6 7">
    <name type="scientific">Hirschia baltica (strain ATCC 49814 / DSM 5838 / IFAM 1418)</name>
    <dbReference type="NCBI Taxonomy" id="582402"/>
    <lineage>
        <taxon>Bacteria</taxon>
        <taxon>Pseudomonadati</taxon>
        <taxon>Pseudomonadota</taxon>
        <taxon>Alphaproteobacteria</taxon>
        <taxon>Hyphomonadales</taxon>
        <taxon>Hyphomonadaceae</taxon>
        <taxon>Hirschia</taxon>
    </lineage>
</organism>
<feature type="transmembrane region" description="Helical" evidence="5">
    <location>
        <begin position="7"/>
        <end position="25"/>
    </location>
</feature>
<dbReference type="RefSeq" id="WP_015826567.1">
    <property type="nucleotide sequence ID" value="NC_012982.1"/>
</dbReference>
<dbReference type="Pfam" id="PF04191">
    <property type="entry name" value="PEMT"/>
    <property type="match status" value="1"/>
</dbReference>
<evidence type="ECO:0000256" key="4">
    <source>
        <dbReference type="ARBA" id="ARBA00023136"/>
    </source>
</evidence>
<accession>C6XPD1</accession>
<protein>
    <recommendedName>
        <fullName evidence="8">Isoprenylcysteine carboxyl methyltransferase</fullName>
    </recommendedName>
</protein>
<evidence type="ECO:0000256" key="2">
    <source>
        <dbReference type="ARBA" id="ARBA00022692"/>
    </source>
</evidence>
<comment type="subcellular location">
    <subcellularLocation>
        <location evidence="1">Endomembrane system</location>
        <topology evidence="1">Multi-pass membrane protein</topology>
    </subcellularLocation>
</comment>
<dbReference type="eggNOG" id="COG2020">
    <property type="taxonomic scope" value="Bacteria"/>
</dbReference>
<dbReference type="KEGG" id="hba:Hbal_0723"/>
<keyword evidence="4 5" id="KW-0472">Membrane</keyword>
<dbReference type="AlphaFoldDB" id="C6XPD1"/>
<keyword evidence="3 5" id="KW-1133">Transmembrane helix</keyword>
<sequence length="153" mass="17160">MKLKIPPIIQFLFFSIAGLVSSILLPTNQVSWLIFSYLGWVLIGIGALILAGAVLAFINAKTSVNPVKPDQAKALVMSGLYRFSRNPMYLGMALILFGEALVLGNFFVLLAPILFVICITYMQIIPEEKVLEMKFGQEYLHYKKSIPRFILFV</sequence>
<dbReference type="GO" id="GO:0016740">
    <property type="term" value="F:transferase activity"/>
    <property type="evidence" value="ECO:0007669"/>
    <property type="project" value="UniProtKB-ARBA"/>
</dbReference>
<dbReference type="EMBL" id="CP001678">
    <property type="protein sequence ID" value="ACT58417.1"/>
    <property type="molecule type" value="Genomic_DNA"/>
</dbReference>
<dbReference type="OrthoDB" id="9811969at2"/>
<evidence type="ECO:0000313" key="6">
    <source>
        <dbReference type="EMBL" id="ACT58417.1"/>
    </source>
</evidence>
<dbReference type="GO" id="GO:0012505">
    <property type="term" value="C:endomembrane system"/>
    <property type="evidence" value="ECO:0007669"/>
    <property type="project" value="UniProtKB-SubCell"/>
</dbReference>
<evidence type="ECO:0000313" key="7">
    <source>
        <dbReference type="Proteomes" id="UP000002745"/>
    </source>
</evidence>
<gene>
    <name evidence="6" type="ordered locus">Hbal_0723</name>
</gene>
<keyword evidence="2 5" id="KW-0812">Transmembrane</keyword>
<evidence type="ECO:0000256" key="3">
    <source>
        <dbReference type="ARBA" id="ARBA00022989"/>
    </source>
</evidence>
<evidence type="ECO:0000256" key="5">
    <source>
        <dbReference type="SAM" id="Phobius"/>
    </source>
</evidence>
<keyword evidence="7" id="KW-1185">Reference proteome</keyword>
<dbReference type="Gene3D" id="1.20.120.1630">
    <property type="match status" value="1"/>
</dbReference>
<reference evidence="7" key="1">
    <citation type="journal article" date="2011" name="J. Bacteriol.">
        <title>Genome sequences of eight morphologically diverse alphaproteobacteria.</title>
        <authorList>
            <consortium name="US DOE Joint Genome Institute"/>
            <person name="Brown P.J."/>
            <person name="Kysela D.T."/>
            <person name="Buechlein A."/>
            <person name="Hemmerich C."/>
            <person name="Brun Y.V."/>
        </authorList>
    </citation>
    <scope>NUCLEOTIDE SEQUENCE [LARGE SCALE GENOMIC DNA]</scope>
    <source>
        <strain evidence="7">ATCC 49814 / DSM 5838 / IFAM 1418</strain>
    </source>
</reference>
<proteinExistence type="predicted"/>
<evidence type="ECO:0000256" key="1">
    <source>
        <dbReference type="ARBA" id="ARBA00004127"/>
    </source>
</evidence>
<dbReference type="PANTHER" id="PTHR12714">
    <property type="entry name" value="PROTEIN-S ISOPRENYLCYSTEINE O-METHYLTRANSFERASE"/>
    <property type="match status" value="1"/>
</dbReference>
<dbReference type="PANTHER" id="PTHR12714:SF24">
    <property type="entry name" value="SLR1182 PROTEIN"/>
    <property type="match status" value="1"/>
</dbReference>
<dbReference type="HOGENOM" id="CLU_065200_4_0_5"/>
<dbReference type="InterPro" id="IPR007318">
    <property type="entry name" value="Phopholipid_MeTrfase"/>
</dbReference>